<dbReference type="SMART" id="SM00825">
    <property type="entry name" value="PKS_KS"/>
    <property type="match status" value="1"/>
</dbReference>
<dbReference type="CDD" id="cd00833">
    <property type="entry name" value="PKS"/>
    <property type="match status" value="1"/>
</dbReference>
<dbReference type="Gene3D" id="3.30.70.250">
    <property type="entry name" value="Malonyl-CoA ACP transacylase, ACP-binding"/>
    <property type="match status" value="1"/>
</dbReference>
<evidence type="ECO:0000259" key="8">
    <source>
        <dbReference type="PROSITE" id="PS52004"/>
    </source>
</evidence>
<dbReference type="AlphaFoldDB" id="A0A856MNH3"/>
<dbReference type="Gene3D" id="3.40.366.10">
    <property type="entry name" value="Malonyl-Coenzyme A Acyl Carrier Protein, domain 2"/>
    <property type="match status" value="1"/>
</dbReference>
<accession>A0A856MNH3</accession>
<evidence type="ECO:0000256" key="2">
    <source>
        <dbReference type="ARBA" id="ARBA00022553"/>
    </source>
</evidence>
<keyword evidence="6" id="KW-0511">Multifunctional enzyme</keyword>
<dbReference type="SUPFAM" id="SSF53901">
    <property type="entry name" value="Thiolase-like"/>
    <property type="match status" value="1"/>
</dbReference>
<dbReference type="InterPro" id="IPR050091">
    <property type="entry name" value="PKS_NRPS_Biosynth_Enz"/>
</dbReference>
<dbReference type="PROSITE" id="PS00606">
    <property type="entry name" value="KS3_1"/>
    <property type="match status" value="1"/>
</dbReference>
<evidence type="ECO:0000256" key="6">
    <source>
        <dbReference type="ARBA" id="ARBA00023268"/>
    </source>
</evidence>
<dbReference type="InterPro" id="IPR001227">
    <property type="entry name" value="Ac_transferase_dom_sf"/>
</dbReference>
<proteinExistence type="predicted"/>
<dbReference type="PANTHER" id="PTHR43775">
    <property type="entry name" value="FATTY ACID SYNTHASE"/>
    <property type="match status" value="1"/>
</dbReference>
<reference evidence="9 10" key="1">
    <citation type="submission" date="2018-06" db="EMBL/GenBank/DDBJ databases">
        <title>Comparative genomics of Brasilonema spp. strains.</title>
        <authorList>
            <person name="Alvarenga D.O."/>
            <person name="Fiore M.F."/>
            <person name="Varani A.M."/>
        </authorList>
    </citation>
    <scope>NUCLEOTIDE SEQUENCE [LARGE SCALE GENOMIC DNA]</scope>
    <source>
        <strain evidence="9 10">CENA114</strain>
    </source>
</reference>
<dbReference type="InterPro" id="IPR016036">
    <property type="entry name" value="Malonyl_transacylase_ACP-bd"/>
</dbReference>
<evidence type="ECO:0000256" key="5">
    <source>
        <dbReference type="ARBA" id="ARBA00023098"/>
    </source>
</evidence>
<dbReference type="InterPro" id="IPR014030">
    <property type="entry name" value="Ketoacyl_synth_N"/>
</dbReference>
<feature type="domain" description="Ketosynthase family 3 (KS3)" evidence="8">
    <location>
        <begin position="12"/>
        <end position="439"/>
    </location>
</feature>
<evidence type="ECO:0000256" key="4">
    <source>
        <dbReference type="ARBA" id="ARBA00022832"/>
    </source>
</evidence>
<feature type="region of interest" description="Disordered" evidence="7">
    <location>
        <begin position="439"/>
        <end position="465"/>
    </location>
</feature>
<dbReference type="PROSITE" id="PS52004">
    <property type="entry name" value="KS3_2"/>
    <property type="match status" value="1"/>
</dbReference>
<dbReference type="SMART" id="SM00827">
    <property type="entry name" value="PKS_AT"/>
    <property type="match status" value="1"/>
</dbReference>
<dbReference type="Pfam" id="PF00698">
    <property type="entry name" value="Acyl_transf_1"/>
    <property type="match status" value="1"/>
</dbReference>
<evidence type="ECO:0000313" key="9">
    <source>
        <dbReference type="EMBL" id="QDL10797.1"/>
    </source>
</evidence>
<name>A0A856MNH3_9CYAN</name>
<dbReference type="InterPro" id="IPR014031">
    <property type="entry name" value="Ketoacyl_synth_C"/>
</dbReference>
<dbReference type="InterPro" id="IPR016039">
    <property type="entry name" value="Thiolase-like"/>
</dbReference>
<dbReference type="InterPro" id="IPR014043">
    <property type="entry name" value="Acyl_transferase_dom"/>
</dbReference>
<dbReference type="Pfam" id="PF00109">
    <property type="entry name" value="ketoacyl-synt"/>
    <property type="match status" value="1"/>
</dbReference>
<keyword evidence="1" id="KW-0596">Phosphopantetheine</keyword>
<dbReference type="Gene3D" id="3.40.47.10">
    <property type="match status" value="1"/>
</dbReference>
<dbReference type="GO" id="GO:0006633">
    <property type="term" value="P:fatty acid biosynthetic process"/>
    <property type="evidence" value="ECO:0007669"/>
    <property type="project" value="InterPro"/>
</dbReference>
<dbReference type="InterPro" id="IPR020841">
    <property type="entry name" value="PKS_Beta-ketoAc_synthase_dom"/>
</dbReference>
<dbReference type="SUPFAM" id="SSF55048">
    <property type="entry name" value="Probable ACP-binding domain of malonyl-CoA ACP transacylase"/>
    <property type="match status" value="1"/>
</dbReference>
<gene>
    <name evidence="9" type="ORF">DP114_25400</name>
</gene>
<evidence type="ECO:0000256" key="7">
    <source>
        <dbReference type="SAM" id="MobiDB-lite"/>
    </source>
</evidence>
<evidence type="ECO:0000256" key="1">
    <source>
        <dbReference type="ARBA" id="ARBA00022450"/>
    </source>
</evidence>
<organism evidence="9 10">
    <name type="scientific">Brasilonema sennae CENA114</name>
    <dbReference type="NCBI Taxonomy" id="415709"/>
    <lineage>
        <taxon>Bacteria</taxon>
        <taxon>Bacillati</taxon>
        <taxon>Cyanobacteriota</taxon>
        <taxon>Cyanophyceae</taxon>
        <taxon>Nostocales</taxon>
        <taxon>Scytonemataceae</taxon>
        <taxon>Brasilonema</taxon>
        <taxon>Bromeliae group (in: Brasilonema)</taxon>
    </lineage>
</organism>
<dbReference type="InterPro" id="IPR016035">
    <property type="entry name" value="Acyl_Trfase/lysoPLipase"/>
</dbReference>
<protein>
    <submittedName>
        <fullName evidence="9">Polyketide synthase</fullName>
    </submittedName>
</protein>
<keyword evidence="5" id="KW-0443">Lipid metabolism</keyword>
<dbReference type="FunFam" id="3.40.47.10:FF:000042">
    <property type="entry name" value="Polyketide synthase Pks13"/>
    <property type="match status" value="1"/>
</dbReference>
<dbReference type="GO" id="GO:0004315">
    <property type="term" value="F:3-oxoacyl-[acyl-carrier-protein] synthase activity"/>
    <property type="evidence" value="ECO:0007669"/>
    <property type="project" value="InterPro"/>
</dbReference>
<sequence length="992" mass="109559">MNSLETQNQIGDLDIAVIGMSGRFPKARNLDAFWHNLRSGVESISFFSNQELESVGVDPSLLSDPNYVKANAVLEDIELFDASFFDYSPRTAEIMDPQHRLFLETAWEALENAGYDSKTYEGRISVYGSASISSYFLFNLFSNTELLKLVGLDQIRHNNRTDNLTTRVAYKLDLKGSAITVQTGCSSSLVAVHLACQSLIDRECDMALAGGVSVTGLQKAGYLYQEGGILSPDGHCRAFDAQAKGTVGGDGVGIVALKRLADALADGDNIHAVIKGSAINNDGSSKVGYTAPSIDGQAKVIAEALAIAQVEPETISYVETHGTGTVLGDPIEVAALTKSFRAKTKKKDFCALGSVKTNIGHLDTAAGVAGLIKTILALKHKQIPPSLHFQQPNAQIDFANSPFYVNSTLSQWKTNGTPRRAGVSSFGIGGTNAHVILEETPTTEQGRQRPAGVPQRQTPTEGNPPAALAPVEATAVEQGMKYQLLVLSAKTSSALDTATTNLVQHLKQHPNINLADVAYTLGVGRRVFDHRRMVVCQDIDDTVKILETKDPQRVFTHFTEPCEQEVVFMFPGQGSQYVEMGRELYHTEPIFQEQVDYCCKILIPILGLDLRTILYPSEEQQTVAAQQLTQTHITQPALFVIEYALAQLWIAWGVRPSAMIGHSIGEYVAACLAGVFSLEHALVIVTKRGQLMQQQPPGAMLAVPLPEAEVIPLLGEKLSVAAINAPARCVVSGPIPVIDDLQNRLTEQGVDCRRLHTSHAFHSQMMDPIIDKYTHQLQKVKFNPPKIPFLSNLTGTWITAAQATDPSYWSKHLRSPVRFAEGIAELFKQPNRILLEVGPGHTLSALSKQQAQGRMILSSLRHPHDQQSDVTFLLNSLGQLWLSGIQIDWFSFYANQRRHRLPLPTYPFEREKFWIESSKVNELNQLYEKNNQNHKQREEKTQDLLVESQKNAFSDMPVIKKESMTEFQIEKIINKQNQIMLQQLNILETYML</sequence>
<dbReference type="Pfam" id="PF02801">
    <property type="entry name" value="Ketoacyl-synt_C"/>
    <property type="match status" value="1"/>
</dbReference>
<dbReference type="GO" id="GO:0004312">
    <property type="term" value="F:fatty acid synthase activity"/>
    <property type="evidence" value="ECO:0007669"/>
    <property type="project" value="TreeGrafter"/>
</dbReference>
<keyword evidence="3" id="KW-0808">Transferase</keyword>
<dbReference type="EMBL" id="CP030118">
    <property type="protein sequence ID" value="QDL10797.1"/>
    <property type="molecule type" value="Genomic_DNA"/>
</dbReference>
<keyword evidence="2" id="KW-0597">Phosphoprotein</keyword>
<dbReference type="Pfam" id="PF22621">
    <property type="entry name" value="CurL-like_PKS_C"/>
    <property type="match status" value="1"/>
</dbReference>
<keyword evidence="10" id="KW-1185">Reference proteome</keyword>
<dbReference type="InterPro" id="IPR018201">
    <property type="entry name" value="Ketoacyl_synth_AS"/>
</dbReference>
<dbReference type="Gene3D" id="3.30.70.3290">
    <property type="match status" value="1"/>
</dbReference>
<dbReference type="KEGG" id="bsen:DP114_25400"/>
<evidence type="ECO:0000313" key="10">
    <source>
        <dbReference type="Proteomes" id="UP000503129"/>
    </source>
</evidence>
<dbReference type="PANTHER" id="PTHR43775:SF51">
    <property type="entry name" value="INACTIVE PHENOLPHTHIOCEROL SYNTHESIS POLYKETIDE SYNTHASE TYPE I PKS1-RELATED"/>
    <property type="match status" value="1"/>
</dbReference>
<dbReference type="SUPFAM" id="SSF52151">
    <property type="entry name" value="FabD/lysophospholipase-like"/>
    <property type="match status" value="1"/>
</dbReference>
<evidence type="ECO:0000256" key="3">
    <source>
        <dbReference type="ARBA" id="ARBA00022679"/>
    </source>
</evidence>
<keyword evidence="4" id="KW-0276">Fatty acid metabolism</keyword>
<dbReference type="Proteomes" id="UP000503129">
    <property type="component" value="Chromosome"/>
</dbReference>